<dbReference type="SUPFAM" id="SSF52518">
    <property type="entry name" value="Thiamin diphosphate-binding fold (THDP-binding)"/>
    <property type="match status" value="2"/>
</dbReference>
<comment type="cofactor">
    <cofactor evidence="1">
        <name>Mg(2+)</name>
        <dbReference type="ChEBI" id="CHEBI:18420"/>
    </cofactor>
</comment>
<dbReference type="EMBL" id="CAFBNG010000106">
    <property type="protein sequence ID" value="CAB4940930.1"/>
    <property type="molecule type" value="Genomic_DNA"/>
</dbReference>
<dbReference type="InterPro" id="IPR029061">
    <property type="entry name" value="THDP-binding"/>
</dbReference>
<keyword evidence="5" id="KW-0786">Thiamine pyrophosphate</keyword>
<sequence>MVLTDTELKTLESIQAKTLWLAVRMIDHANRERENTDGIKVGGHQASSASMVSIMTALYFKHLTADDRVSVKPHASPIFHSIQYLLGNLDKKYLTQLRSAGGLQSYPSRTKDPDPVDFSTGSVGLGAAAPLFAAATRRYVDSHFGKRPNARFIALIGDAELDEGNVWEAVADPATDGLGKVMWVVDFNRQSLDRVIPGIRISQWRAQFEGAGWHVSEIKYGSRLKKAFAEKGSDAFKQWFDDIPNEQYQSLFGQKPEELRARFLDGAPTGVGDFLKKYSDQELFEILTDLGGHNLESLLEGFAECDAVTDRPSVVFAYTIKGYGLPIAGDPRNHSAQISEKQILDLRSKMGLSEADEWEKFSADSAEGKHCVARSNELRRPEAKNGLDLTIPITTNVKSTGTISTQEVFGRVLSEISRDEKIRPYLVTTAPDVATSTNLGGFINRVGVFHPEDRRRWNEDPILKWAEGPTGQHIELGISEMNLFMLLGQLGLSWDHSGQPLIPIGTVYDPFVLRGLDAFIYSVYSGAKFIVTGTPSGITLAPEGGAHQSTITPSVGMELPGVVLIEPAYAQALDWLFCDSVAHVAGSKINTTPDLRPEELAFYFRLTTRPIDQTPFNAARERLGEALLRSQVLAGAYRLIDGRDHVAESDHQSAPVVHLVGVGAVLPEVIQAAKELASEGVIAHVIDVTSPGRLYGSWQRTLKQGIRTASTPSFPGALRPIFTERAPIVSIHDGASHAMAWLGSALGMPQVAMGVDSFGQSATIGDLYKIHDLDYGSIVNGALAALSLDV</sequence>
<evidence type="ECO:0000256" key="6">
    <source>
        <dbReference type="ARBA" id="ARBA00051231"/>
    </source>
</evidence>
<dbReference type="InterPro" id="IPR055152">
    <property type="entry name" value="Transketolase-like_C_2"/>
</dbReference>
<dbReference type="AlphaFoldDB" id="A0A6J7JCL3"/>
<comment type="cofactor">
    <cofactor evidence="2">
        <name>thiamine diphosphate</name>
        <dbReference type="ChEBI" id="CHEBI:58937"/>
    </cofactor>
</comment>
<dbReference type="SUPFAM" id="SSF52922">
    <property type="entry name" value="TK C-terminal domain-like"/>
    <property type="match status" value="1"/>
</dbReference>
<evidence type="ECO:0000256" key="4">
    <source>
        <dbReference type="ARBA" id="ARBA00017172"/>
    </source>
</evidence>
<dbReference type="Gene3D" id="3.40.50.920">
    <property type="match status" value="1"/>
</dbReference>
<organism evidence="8">
    <name type="scientific">freshwater metagenome</name>
    <dbReference type="NCBI Taxonomy" id="449393"/>
    <lineage>
        <taxon>unclassified sequences</taxon>
        <taxon>metagenomes</taxon>
        <taxon>ecological metagenomes</taxon>
    </lineage>
</organism>
<dbReference type="Pfam" id="PF22613">
    <property type="entry name" value="Transketolase_C_1"/>
    <property type="match status" value="1"/>
</dbReference>
<dbReference type="Gene3D" id="3.40.50.970">
    <property type="match status" value="2"/>
</dbReference>
<dbReference type="PANTHER" id="PTHR43825:SF4">
    <property type="entry name" value="PYRUVATE DEHYDROGENASE E1 COMPONENT"/>
    <property type="match status" value="1"/>
</dbReference>
<comment type="catalytic activity">
    <reaction evidence="6">
        <text>N(6)-[(R)-lipoyl]-L-lysyl-[protein] + pyruvate + H(+) = N(6)-[(R)-S(8)-acetyldihydrolipoyl]-L-lysyl-[protein] + CO2</text>
        <dbReference type="Rhea" id="RHEA:19189"/>
        <dbReference type="Rhea" id="RHEA-COMP:10474"/>
        <dbReference type="Rhea" id="RHEA-COMP:10478"/>
        <dbReference type="ChEBI" id="CHEBI:15361"/>
        <dbReference type="ChEBI" id="CHEBI:15378"/>
        <dbReference type="ChEBI" id="CHEBI:16526"/>
        <dbReference type="ChEBI" id="CHEBI:83099"/>
        <dbReference type="ChEBI" id="CHEBI:83111"/>
        <dbReference type="EC" id="1.2.4.1"/>
    </reaction>
</comment>
<proteinExistence type="inferred from homology"/>
<reference evidence="8" key="1">
    <citation type="submission" date="2020-05" db="EMBL/GenBank/DDBJ databases">
        <authorList>
            <person name="Chiriac C."/>
            <person name="Salcher M."/>
            <person name="Ghai R."/>
            <person name="Kavagutti S V."/>
        </authorList>
    </citation>
    <scope>NUCLEOTIDE SEQUENCE</scope>
</reference>
<evidence type="ECO:0000313" key="8">
    <source>
        <dbReference type="EMBL" id="CAB4940930.1"/>
    </source>
</evidence>
<dbReference type="InterPro" id="IPR009014">
    <property type="entry name" value="Transketo_C/PFOR_II"/>
</dbReference>
<name>A0A6J7JCL3_9ZZZZ</name>
<dbReference type="SMART" id="SM00861">
    <property type="entry name" value="Transket_pyr"/>
    <property type="match status" value="1"/>
</dbReference>
<evidence type="ECO:0000256" key="3">
    <source>
        <dbReference type="ARBA" id="ARBA00007131"/>
    </source>
</evidence>
<dbReference type="InterPro" id="IPR041621">
    <property type="entry name" value="PDH_E1_M"/>
</dbReference>
<comment type="similarity">
    <text evidence="3">Belongs to the transketolase family.</text>
</comment>
<dbReference type="PANTHER" id="PTHR43825">
    <property type="entry name" value="PYRUVATE DEHYDROGENASE E1 COMPONENT"/>
    <property type="match status" value="1"/>
</dbReference>
<dbReference type="InterPro" id="IPR051157">
    <property type="entry name" value="PDH/Transketolase"/>
</dbReference>
<protein>
    <recommendedName>
        <fullName evidence="4">Pyruvate dehydrogenase E1 component</fullName>
    </recommendedName>
</protein>
<dbReference type="GO" id="GO:0004739">
    <property type="term" value="F:pyruvate dehydrogenase (acetyl-transferring) activity"/>
    <property type="evidence" value="ECO:0007669"/>
    <property type="project" value="UniProtKB-EC"/>
</dbReference>
<dbReference type="InterPro" id="IPR005475">
    <property type="entry name" value="Transketolase-like_Pyr-bd"/>
</dbReference>
<evidence type="ECO:0000256" key="2">
    <source>
        <dbReference type="ARBA" id="ARBA00001964"/>
    </source>
</evidence>
<dbReference type="InterPro" id="IPR005474">
    <property type="entry name" value="Transketolase_N"/>
</dbReference>
<feature type="domain" description="Transketolase-like pyrimidine-binding" evidence="7">
    <location>
        <begin position="403"/>
        <end position="594"/>
    </location>
</feature>
<dbReference type="InterPro" id="IPR004660">
    <property type="entry name" value="PDH_E1"/>
</dbReference>
<dbReference type="Pfam" id="PF00456">
    <property type="entry name" value="Transketolase_N"/>
    <property type="match status" value="2"/>
</dbReference>
<evidence type="ECO:0000256" key="5">
    <source>
        <dbReference type="ARBA" id="ARBA00023052"/>
    </source>
</evidence>
<dbReference type="PIRSF" id="PIRSF000156">
    <property type="entry name" value="Pyruvate_dh_E1"/>
    <property type="match status" value="1"/>
</dbReference>
<evidence type="ECO:0000259" key="7">
    <source>
        <dbReference type="SMART" id="SM00861"/>
    </source>
</evidence>
<gene>
    <name evidence="8" type="ORF">UFOPK3774_00642</name>
</gene>
<dbReference type="Pfam" id="PF17831">
    <property type="entry name" value="PDH_E1_M"/>
    <property type="match status" value="1"/>
</dbReference>
<evidence type="ECO:0000256" key="1">
    <source>
        <dbReference type="ARBA" id="ARBA00001946"/>
    </source>
</evidence>
<accession>A0A6J7JCL3</accession>